<accession>A0AAV3QFD8</accession>
<dbReference type="EMBL" id="BAABME010004324">
    <property type="protein sequence ID" value="GAA0161956.1"/>
    <property type="molecule type" value="Genomic_DNA"/>
</dbReference>
<dbReference type="Proteomes" id="UP001454036">
    <property type="component" value="Unassembled WGS sequence"/>
</dbReference>
<comment type="caution">
    <text evidence="1">The sequence shown here is derived from an EMBL/GenBank/DDBJ whole genome shotgun (WGS) entry which is preliminary data.</text>
</comment>
<keyword evidence="2" id="KW-1185">Reference proteome</keyword>
<dbReference type="AlphaFoldDB" id="A0AAV3QFD8"/>
<dbReference type="Pfam" id="PF02992">
    <property type="entry name" value="Transposase_21"/>
    <property type="match status" value="1"/>
</dbReference>
<dbReference type="PANTHER" id="PTHR10775:SF158">
    <property type="entry name" value="TNP2-LIKE TRANSPOSON PROTEIN"/>
    <property type="match status" value="1"/>
</dbReference>
<evidence type="ECO:0000313" key="1">
    <source>
        <dbReference type="EMBL" id="GAA0161956.1"/>
    </source>
</evidence>
<dbReference type="InterPro" id="IPR004242">
    <property type="entry name" value="Transposase_21"/>
</dbReference>
<sequence length="107" mass="12566">MGLKFMASSSQRFDMRVGLMTTVSDFPAYIMLSGWSTKGYLACPSCHYETDGQHLPHSNKLCYQHHRRFLEPFHPWRHNKKNFNGKSEERNEHVPLKEIDIENLLSK</sequence>
<protein>
    <submittedName>
        <fullName evidence="1">Uncharacterized protein</fullName>
    </submittedName>
</protein>
<reference evidence="1 2" key="1">
    <citation type="submission" date="2024-01" db="EMBL/GenBank/DDBJ databases">
        <title>The complete chloroplast genome sequence of Lithospermum erythrorhizon: insights into the phylogenetic relationship among Boraginaceae species and the maternal lineages of purple gromwells.</title>
        <authorList>
            <person name="Okada T."/>
            <person name="Watanabe K."/>
        </authorList>
    </citation>
    <scope>NUCLEOTIDE SEQUENCE [LARGE SCALE GENOMIC DNA]</scope>
</reference>
<gene>
    <name evidence="1" type="ORF">LIER_18153</name>
</gene>
<name>A0AAV3QFD8_LITER</name>
<proteinExistence type="predicted"/>
<evidence type="ECO:0000313" key="2">
    <source>
        <dbReference type="Proteomes" id="UP001454036"/>
    </source>
</evidence>
<dbReference type="PANTHER" id="PTHR10775">
    <property type="entry name" value="OS08G0208400 PROTEIN"/>
    <property type="match status" value="1"/>
</dbReference>
<organism evidence="1 2">
    <name type="scientific">Lithospermum erythrorhizon</name>
    <name type="common">Purple gromwell</name>
    <name type="synonym">Lithospermum officinale var. erythrorhizon</name>
    <dbReference type="NCBI Taxonomy" id="34254"/>
    <lineage>
        <taxon>Eukaryota</taxon>
        <taxon>Viridiplantae</taxon>
        <taxon>Streptophyta</taxon>
        <taxon>Embryophyta</taxon>
        <taxon>Tracheophyta</taxon>
        <taxon>Spermatophyta</taxon>
        <taxon>Magnoliopsida</taxon>
        <taxon>eudicotyledons</taxon>
        <taxon>Gunneridae</taxon>
        <taxon>Pentapetalae</taxon>
        <taxon>asterids</taxon>
        <taxon>lamiids</taxon>
        <taxon>Boraginales</taxon>
        <taxon>Boraginaceae</taxon>
        <taxon>Boraginoideae</taxon>
        <taxon>Lithospermeae</taxon>
        <taxon>Lithospermum</taxon>
    </lineage>
</organism>